<dbReference type="VEuPathDB" id="FungiDB:MFRU_007g01970"/>
<organism evidence="12 13">
    <name type="scientific">Monilinia fructicola</name>
    <name type="common">Brown rot fungus</name>
    <name type="synonym">Ciboria fructicola</name>
    <dbReference type="NCBI Taxonomy" id="38448"/>
    <lineage>
        <taxon>Eukaryota</taxon>
        <taxon>Fungi</taxon>
        <taxon>Dikarya</taxon>
        <taxon>Ascomycota</taxon>
        <taxon>Pezizomycotina</taxon>
        <taxon>Leotiomycetes</taxon>
        <taxon>Helotiales</taxon>
        <taxon>Sclerotiniaceae</taxon>
        <taxon>Monilinia</taxon>
    </lineage>
</organism>
<dbReference type="PROSITE" id="PS50011">
    <property type="entry name" value="PROTEIN_KINASE_DOM"/>
    <property type="match status" value="1"/>
</dbReference>
<keyword evidence="4 9" id="KW-0547">Nucleotide-binding</keyword>
<dbReference type="PANTHER" id="PTHR43895">
    <property type="entry name" value="CALCIUM/CALMODULIN-DEPENDENT PROTEIN KINASE KINASE-RELATED"/>
    <property type="match status" value="1"/>
</dbReference>
<dbReference type="Pfam" id="PF00069">
    <property type="entry name" value="Pkinase"/>
    <property type="match status" value="1"/>
</dbReference>
<keyword evidence="13" id="KW-1185">Reference proteome</keyword>
<feature type="transmembrane region" description="Helical" evidence="10">
    <location>
        <begin position="39"/>
        <end position="57"/>
    </location>
</feature>
<keyword evidence="6 9" id="KW-0067">ATP-binding</keyword>
<dbReference type="GO" id="GO:0004674">
    <property type="term" value="F:protein serine/threonine kinase activity"/>
    <property type="evidence" value="ECO:0007669"/>
    <property type="project" value="UniProtKB-KW"/>
</dbReference>
<reference evidence="12 13" key="1">
    <citation type="submission" date="2019-06" db="EMBL/GenBank/DDBJ databases">
        <title>Genome Sequence of the Brown Rot Fungal Pathogen Monilinia fructicola.</title>
        <authorList>
            <person name="De Miccolis Angelini R.M."/>
            <person name="Landi L."/>
            <person name="Abate D."/>
            <person name="Pollastro S."/>
            <person name="Romanazzi G."/>
            <person name="Faretra F."/>
        </authorList>
    </citation>
    <scope>NUCLEOTIDE SEQUENCE [LARGE SCALE GENOMIC DNA]</scope>
    <source>
        <strain evidence="12 13">Mfrc123</strain>
    </source>
</reference>
<feature type="binding site" evidence="9">
    <location>
        <position position="201"/>
    </location>
    <ligand>
        <name>ATP</name>
        <dbReference type="ChEBI" id="CHEBI:30616"/>
    </ligand>
</feature>
<dbReference type="GO" id="GO:0005524">
    <property type="term" value="F:ATP binding"/>
    <property type="evidence" value="ECO:0007669"/>
    <property type="project" value="UniProtKB-UniRule"/>
</dbReference>
<keyword evidence="10" id="KW-0812">Transmembrane</keyword>
<dbReference type="PROSITE" id="PS00108">
    <property type="entry name" value="PROTEIN_KINASE_ST"/>
    <property type="match status" value="1"/>
</dbReference>
<evidence type="ECO:0000256" key="1">
    <source>
        <dbReference type="ARBA" id="ARBA00012513"/>
    </source>
</evidence>
<evidence type="ECO:0000313" key="12">
    <source>
        <dbReference type="EMBL" id="KAA8567086.1"/>
    </source>
</evidence>
<keyword evidence="5" id="KW-0418">Kinase</keyword>
<evidence type="ECO:0000259" key="11">
    <source>
        <dbReference type="PROSITE" id="PS50011"/>
    </source>
</evidence>
<evidence type="ECO:0000256" key="10">
    <source>
        <dbReference type="SAM" id="Phobius"/>
    </source>
</evidence>
<evidence type="ECO:0000256" key="3">
    <source>
        <dbReference type="ARBA" id="ARBA00022679"/>
    </source>
</evidence>
<keyword evidence="10" id="KW-0472">Membrane</keyword>
<evidence type="ECO:0000313" key="13">
    <source>
        <dbReference type="Proteomes" id="UP000322873"/>
    </source>
</evidence>
<keyword evidence="10" id="KW-1133">Transmembrane helix</keyword>
<dbReference type="EC" id="2.7.11.1" evidence="1"/>
<comment type="catalytic activity">
    <reaction evidence="7">
        <text>L-threonyl-[protein] + ATP = O-phospho-L-threonyl-[protein] + ADP + H(+)</text>
        <dbReference type="Rhea" id="RHEA:46608"/>
        <dbReference type="Rhea" id="RHEA-COMP:11060"/>
        <dbReference type="Rhea" id="RHEA-COMP:11605"/>
        <dbReference type="ChEBI" id="CHEBI:15378"/>
        <dbReference type="ChEBI" id="CHEBI:30013"/>
        <dbReference type="ChEBI" id="CHEBI:30616"/>
        <dbReference type="ChEBI" id="CHEBI:61977"/>
        <dbReference type="ChEBI" id="CHEBI:456216"/>
        <dbReference type="EC" id="2.7.11.1"/>
    </reaction>
</comment>
<feature type="domain" description="Protein kinase" evidence="11">
    <location>
        <begin position="172"/>
        <end position="439"/>
    </location>
</feature>
<dbReference type="PROSITE" id="PS00107">
    <property type="entry name" value="PROTEIN_KINASE_ATP"/>
    <property type="match status" value="1"/>
</dbReference>
<dbReference type="InterPro" id="IPR011009">
    <property type="entry name" value="Kinase-like_dom_sf"/>
</dbReference>
<protein>
    <recommendedName>
        <fullName evidence="1">non-specific serine/threonine protein kinase</fullName>
        <ecNumber evidence="1">2.7.11.1</ecNumber>
    </recommendedName>
</protein>
<evidence type="ECO:0000256" key="5">
    <source>
        <dbReference type="ARBA" id="ARBA00022777"/>
    </source>
</evidence>
<keyword evidence="3" id="KW-0808">Transferase</keyword>
<evidence type="ECO:0000256" key="6">
    <source>
        <dbReference type="ARBA" id="ARBA00022840"/>
    </source>
</evidence>
<keyword evidence="2" id="KW-0723">Serine/threonine-protein kinase</keyword>
<dbReference type="InterPro" id="IPR000719">
    <property type="entry name" value="Prot_kinase_dom"/>
</dbReference>
<gene>
    <name evidence="12" type="ORF">EYC84_010158</name>
</gene>
<evidence type="ECO:0000256" key="4">
    <source>
        <dbReference type="ARBA" id="ARBA00022741"/>
    </source>
</evidence>
<comment type="caution">
    <text evidence="12">The sequence shown here is derived from an EMBL/GenBank/DDBJ whole genome shotgun (WGS) entry which is preliminary data.</text>
</comment>
<accession>A0A5M9JH88</accession>
<sequence>MRSPGYVALKPEIFAISITSFLKPFVVPKRKETIWNRRLCPGSLSLQLFIPIFWTIIPGTLSSPRTFFLFSSVSAMLDYCNRELPPRFPPNKVAFPDYSHHQYPPPQVNPYPALFPSHHIHPTPSPSPDYLKCFHPRDSFQTDHHTYSIPPSPIAFPLAPDRRIGTLLGDSIYLSRVLGNGAYGVVYHARDITTGKEYAVKALNKRNSLGLPLDAKALAYQSREIALHWTASAHPNIVSMYKILDDPDCTYVILDYFHEGDLFSNITEGGRYVGHDALIRSIFLQILDATEHCHRLGIYHRDLKPENILVSNSGHTVSLADFGLATQDTTSNDHGCGSTIYMSPECLEPSYGLYKSAPNDVWSLGVILVNLTFARNPWRQASWDDTTYNAYLKDRNFLKTILNPSDELNTILKMIFQPDPDLRITVADLKLLILQCPRFYSPMSSKIYRTPVTKNISNDSGFSSSSRYVTSAFQSSSSHDSAVYFDDGSASTHNGTTGSIRAFRDTGSPLPPPKTCGSVTHSAYSNGDPRISLPLSPPPSPYSKFATLSPLLHFNFFFVLSIFNSWKLLYIFFFSLYLHTLKNGPYGWLQILLRMIKRRNVRIRKFRCSGHQLERTDFMTRRSLGGILIILDPEERIISTHWMVENWNSKACSAARFHDNKIRFRPTCRQVVDC</sequence>
<comment type="catalytic activity">
    <reaction evidence="8">
        <text>L-seryl-[protein] + ATP = O-phospho-L-seryl-[protein] + ADP + H(+)</text>
        <dbReference type="Rhea" id="RHEA:17989"/>
        <dbReference type="Rhea" id="RHEA-COMP:9863"/>
        <dbReference type="Rhea" id="RHEA-COMP:11604"/>
        <dbReference type="ChEBI" id="CHEBI:15378"/>
        <dbReference type="ChEBI" id="CHEBI:29999"/>
        <dbReference type="ChEBI" id="CHEBI:30616"/>
        <dbReference type="ChEBI" id="CHEBI:83421"/>
        <dbReference type="ChEBI" id="CHEBI:456216"/>
        <dbReference type="EC" id="2.7.11.1"/>
    </reaction>
</comment>
<evidence type="ECO:0000256" key="2">
    <source>
        <dbReference type="ARBA" id="ARBA00022527"/>
    </source>
</evidence>
<name>A0A5M9JH88_MONFR</name>
<dbReference type="InterPro" id="IPR008271">
    <property type="entry name" value="Ser/Thr_kinase_AS"/>
</dbReference>
<evidence type="ECO:0000256" key="9">
    <source>
        <dbReference type="PROSITE-ProRule" id="PRU10141"/>
    </source>
</evidence>
<dbReference type="Proteomes" id="UP000322873">
    <property type="component" value="Unassembled WGS sequence"/>
</dbReference>
<proteinExistence type="predicted"/>
<dbReference type="GO" id="GO:0007165">
    <property type="term" value="P:signal transduction"/>
    <property type="evidence" value="ECO:0007669"/>
    <property type="project" value="TreeGrafter"/>
</dbReference>
<dbReference type="SMART" id="SM00220">
    <property type="entry name" value="S_TKc"/>
    <property type="match status" value="1"/>
</dbReference>
<evidence type="ECO:0000256" key="8">
    <source>
        <dbReference type="ARBA" id="ARBA00048679"/>
    </source>
</evidence>
<evidence type="ECO:0000256" key="7">
    <source>
        <dbReference type="ARBA" id="ARBA00047899"/>
    </source>
</evidence>
<dbReference type="PANTHER" id="PTHR43895:SF32">
    <property type="entry name" value="SERINE_THREONINE-PROTEIN KINASE CHK1"/>
    <property type="match status" value="1"/>
</dbReference>
<dbReference type="InterPro" id="IPR017441">
    <property type="entry name" value="Protein_kinase_ATP_BS"/>
</dbReference>
<dbReference type="SUPFAM" id="SSF56112">
    <property type="entry name" value="Protein kinase-like (PK-like)"/>
    <property type="match status" value="1"/>
</dbReference>
<dbReference type="AlphaFoldDB" id="A0A5M9JH88"/>
<dbReference type="EMBL" id="VICG01000011">
    <property type="protein sequence ID" value="KAA8567086.1"/>
    <property type="molecule type" value="Genomic_DNA"/>
</dbReference>
<dbReference type="Gene3D" id="1.10.510.10">
    <property type="entry name" value="Transferase(Phosphotransferase) domain 1"/>
    <property type="match status" value="1"/>
</dbReference>